<evidence type="ECO:0000313" key="3">
    <source>
        <dbReference type="Proteomes" id="UP001425155"/>
    </source>
</evidence>
<dbReference type="EMBL" id="JBCLVG010000002">
    <property type="protein sequence ID" value="MEN1947526.1"/>
    <property type="molecule type" value="Genomic_DNA"/>
</dbReference>
<proteinExistence type="predicted"/>
<name>A0ABU9W6A7_9MICO</name>
<dbReference type="Pfam" id="PF20128">
    <property type="entry name" value="DUF6518"/>
    <property type="match status" value="1"/>
</dbReference>
<gene>
    <name evidence="2" type="ORF">WJX64_13280</name>
</gene>
<feature type="transmembrane region" description="Helical" evidence="1">
    <location>
        <begin position="174"/>
        <end position="196"/>
    </location>
</feature>
<keyword evidence="3" id="KW-1185">Reference proteome</keyword>
<organism evidence="2 3">
    <name type="scientific">Leifsonia stereocauli</name>
    <dbReference type="NCBI Taxonomy" id="3134136"/>
    <lineage>
        <taxon>Bacteria</taxon>
        <taxon>Bacillati</taxon>
        <taxon>Actinomycetota</taxon>
        <taxon>Actinomycetes</taxon>
        <taxon>Micrococcales</taxon>
        <taxon>Microbacteriaceae</taxon>
        <taxon>Leifsonia</taxon>
    </lineage>
</organism>
<accession>A0ABU9W6A7</accession>
<keyword evidence="1" id="KW-0812">Transmembrane</keyword>
<comment type="caution">
    <text evidence="2">The sequence shown here is derived from an EMBL/GenBank/DDBJ whole genome shotgun (WGS) entry which is preliminary data.</text>
</comment>
<feature type="transmembrane region" description="Helical" evidence="1">
    <location>
        <begin position="65"/>
        <end position="87"/>
    </location>
</feature>
<feature type="transmembrane region" description="Helical" evidence="1">
    <location>
        <begin position="120"/>
        <end position="143"/>
    </location>
</feature>
<feature type="transmembrane region" description="Helical" evidence="1">
    <location>
        <begin position="93"/>
        <end position="113"/>
    </location>
</feature>
<feature type="transmembrane region" description="Helical" evidence="1">
    <location>
        <begin position="40"/>
        <end position="58"/>
    </location>
</feature>
<keyword evidence="1" id="KW-1133">Transmembrane helix</keyword>
<dbReference type="InterPro" id="IPR045393">
    <property type="entry name" value="DUF6518"/>
</dbReference>
<feature type="transmembrane region" description="Helical" evidence="1">
    <location>
        <begin position="149"/>
        <end position="167"/>
    </location>
</feature>
<evidence type="ECO:0000256" key="1">
    <source>
        <dbReference type="SAM" id="Phobius"/>
    </source>
</evidence>
<evidence type="ECO:0000313" key="2">
    <source>
        <dbReference type="EMBL" id="MEN1947526.1"/>
    </source>
</evidence>
<dbReference type="Proteomes" id="UP001425155">
    <property type="component" value="Unassembled WGS sequence"/>
</dbReference>
<keyword evidence="1" id="KW-0472">Membrane</keyword>
<sequence>MHPAVASSLRTVAITLAALVLGALTPLGQGALPPELSSLANSASGWMIPTALLVWLLARGYLEAAIGGALGFIALTVGYTVASAWRGVDFDPLFWVIVGVVVGPFIGLAAHALHRSPLSAALGTGLLSGVLVGEAVYGLTVVGDTTSPVYWWITAALGVALLVATAARIRRPRLIVLATALTTSMAAVFLVAYQLLGSVPR</sequence>
<dbReference type="RefSeq" id="WP_342114822.1">
    <property type="nucleotide sequence ID" value="NZ_JBCAUN010000002.1"/>
</dbReference>
<reference evidence="2 3" key="1">
    <citation type="submission" date="2024-03" db="EMBL/GenBank/DDBJ databases">
        <title>YIM 134122 draft genome.</title>
        <authorList>
            <person name="Zuo S."/>
            <person name="Xiong L."/>
        </authorList>
    </citation>
    <scope>NUCLEOTIDE SEQUENCE [LARGE SCALE GENOMIC DNA]</scope>
    <source>
        <strain evidence="2 3">YIM 134122</strain>
    </source>
</reference>
<protein>
    <submittedName>
        <fullName evidence="2">DUF6518 family protein</fullName>
    </submittedName>
</protein>